<accession>A0A9D2F5R6</accession>
<reference evidence="1" key="1">
    <citation type="journal article" date="2021" name="PeerJ">
        <title>Extensive microbial diversity within the chicken gut microbiome revealed by metagenomics and culture.</title>
        <authorList>
            <person name="Gilroy R."/>
            <person name="Ravi A."/>
            <person name="Getino M."/>
            <person name="Pursley I."/>
            <person name="Horton D.L."/>
            <person name="Alikhan N.F."/>
            <person name="Baker D."/>
            <person name="Gharbi K."/>
            <person name="Hall N."/>
            <person name="Watson M."/>
            <person name="Adriaenssens E.M."/>
            <person name="Foster-Nyarko E."/>
            <person name="Jarju S."/>
            <person name="Secka A."/>
            <person name="Antonio M."/>
            <person name="Oren A."/>
            <person name="Chaudhuri R.R."/>
            <person name="La Ragione R."/>
            <person name="Hildebrand F."/>
            <person name="Pallen M.J."/>
        </authorList>
    </citation>
    <scope>NUCLEOTIDE SEQUENCE</scope>
    <source>
        <strain evidence="1">CHK172-16539</strain>
    </source>
</reference>
<name>A0A9D2F5R6_9ENTE</name>
<dbReference type="AlphaFoldDB" id="A0A9D2F5R6"/>
<evidence type="ECO:0000313" key="1">
    <source>
        <dbReference type="EMBL" id="HIZ52689.1"/>
    </source>
</evidence>
<comment type="caution">
    <text evidence="1">The sequence shown here is derived from an EMBL/GenBank/DDBJ whole genome shotgun (WGS) entry which is preliminary data.</text>
</comment>
<proteinExistence type="predicted"/>
<dbReference type="Proteomes" id="UP000824063">
    <property type="component" value="Unassembled WGS sequence"/>
</dbReference>
<dbReference type="EMBL" id="DXBN01000048">
    <property type="protein sequence ID" value="HIZ52689.1"/>
    <property type="molecule type" value="Genomic_DNA"/>
</dbReference>
<reference evidence="1" key="2">
    <citation type="submission" date="2021-04" db="EMBL/GenBank/DDBJ databases">
        <authorList>
            <person name="Gilroy R."/>
        </authorList>
    </citation>
    <scope>NUCLEOTIDE SEQUENCE</scope>
    <source>
        <strain evidence="1">CHK172-16539</strain>
    </source>
</reference>
<sequence>MNLQAEVAIKYIEEKFDVELLAVTEIPKDLYNRICENALLSICNEEKLNQKDFQFRIYNIKCNKYSELYFLNKSHFHPYYGLTNPEKPLLLAFIEENTGYMSINSSRLFLEIDVYIGITHEDLISENNRYKQYTISKKTLDVYQKQDMSISDIRDIIK</sequence>
<organism evidence="1 2">
    <name type="scientific">Candidatus Enterococcus avicola</name>
    <dbReference type="NCBI Taxonomy" id="2838561"/>
    <lineage>
        <taxon>Bacteria</taxon>
        <taxon>Bacillati</taxon>
        <taxon>Bacillota</taxon>
        <taxon>Bacilli</taxon>
        <taxon>Lactobacillales</taxon>
        <taxon>Enterococcaceae</taxon>
        <taxon>Enterococcus</taxon>
    </lineage>
</organism>
<gene>
    <name evidence="1" type="ORF">IAA20_01940</name>
</gene>
<evidence type="ECO:0000313" key="2">
    <source>
        <dbReference type="Proteomes" id="UP000824063"/>
    </source>
</evidence>
<protein>
    <submittedName>
        <fullName evidence="1">Uncharacterized protein</fullName>
    </submittedName>
</protein>